<dbReference type="PIRSF" id="PIRSF004649">
    <property type="entry name" value="MlaC"/>
    <property type="match status" value="1"/>
</dbReference>
<dbReference type="InterPro" id="IPR042245">
    <property type="entry name" value="Tgt2/MlaC_sf"/>
</dbReference>
<dbReference type="PANTHER" id="PTHR36573">
    <property type="entry name" value="INTERMEMBRANE PHOSPHOLIPID TRANSPORT SYSTEM BINDING PROTEIN MLAC"/>
    <property type="match status" value="1"/>
</dbReference>
<sequence>MVSRLKLKKQFMKKIMLALLFISSLIGYSTINVAAILPPDQLIKQTSDEVLSTLSANKEKFKAQPDEIYKLVNKIILPHLDFKAMSKLALGKNWRKANKGQKYKFLEAFKVMLIRTYSKSLTEYSGQKIKYPKYRPPAEGKRTTKVKTIIDQGSGPEIPITYSLVLKKGAWKVYDIKIDGISLVTNYRNTFASDIRRIGINGLIKQLEAKYKVKR</sequence>
<dbReference type="AlphaFoldDB" id="A0A3B0WKS9"/>
<name>A0A3B0WKS9_9ZZZZ</name>
<organism evidence="1">
    <name type="scientific">hydrothermal vent metagenome</name>
    <dbReference type="NCBI Taxonomy" id="652676"/>
    <lineage>
        <taxon>unclassified sequences</taxon>
        <taxon>metagenomes</taxon>
        <taxon>ecological metagenomes</taxon>
    </lineage>
</organism>
<dbReference type="EMBL" id="UOFF01000236">
    <property type="protein sequence ID" value="VAW56475.1"/>
    <property type="molecule type" value="Genomic_DNA"/>
</dbReference>
<accession>A0A3B0WKS9</accession>
<protein>
    <submittedName>
        <fullName evidence="1">Uncharacterized ABC transporter, auxiliary component YrbC</fullName>
    </submittedName>
</protein>
<dbReference type="Pfam" id="PF05494">
    <property type="entry name" value="MlaC"/>
    <property type="match status" value="1"/>
</dbReference>
<dbReference type="Gene3D" id="3.10.450.710">
    <property type="entry name" value="Tgt2/MlaC"/>
    <property type="match status" value="1"/>
</dbReference>
<reference evidence="1" key="1">
    <citation type="submission" date="2018-06" db="EMBL/GenBank/DDBJ databases">
        <authorList>
            <person name="Zhirakovskaya E."/>
        </authorList>
    </citation>
    <scope>NUCLEOTIDE SEQUENCE</scope>
</reference>
<dbReference type="PANTHER" id="PTHR36573:SF1">
    <property type="entry name" value="INTERMEMBRANE PHOSPHOLIPID TRANSPORT SYSTEM BINDING PROTEIN MLAC"/>
    <property type="match status" value="1"/>
</dbReference>
<dbReference type="InterPro" id="IPR008869">
    <property type="entry name" value="MlaC/ttg2D"/>
</dbReference>
<proteinExistence type="predicted"/>
<gene>
    <name evidence="1" type="ORF">MNBD_GAMMA07-595</name>
</gene>
<evidence type="ECO:0000313" key="1">
    <source>
        <dbReference type="EMBL" id="VAW56475.1"/>
    </source>
</evidence>